<reference evidence="1" key="1">
    <citation type="submission" date="2021-03" db="EMBL/GenBank/DDBJ databases">
        <title>Antimicrobial resistance genes in bacteria isolated from Japanese honey, and their potential for conferring macrolide and lincosamide resistance in the American foulbrood pathogen Paenibacillus larvae.</title>
        <authorList>
            <person name="Okamoto M."/>
            <person name="Kumagai M."/>
            <person name="Kanamori H."/>
            <person name="Takamatsu D."/>
        </authorList>
    </citation>
    <scope>NUCLEOTIDE SEQUENCE</scope>
    <source>
        <strain evidence="1">J2TS6</strain>
    </source>
</reference>
<proteinExistence type="predicted"/>
<evidence type="ECO:0000313" key="2">
    <source>
        <dbReference type="Proteomes" id="UP000679779"/>
    </source>
</evidence>
<dbReference type="EMBL" id="BORQ01000005">
    <property type="protein sequence ID" value="GIO33114.1"/>
    <property type="molecule type" value="Genomic_DNA"/>
</dbReference>
<dbReference type="InterPro" id="IPR036388">
    <property type="entry name" value="WH-like_DNA-bd_sf"/>
</dbReference>
<evidence type="ECO:0000313" key="1">
    <source>
        <dbReference type="EMBL" id="GIO33114.1"/>
    </source>
</evidence>
<dbReference type="AlphaFoldDB" id="A0A920CDR1"/>
<sequence>MSEKVKAKMIDGALCIATSELCEVFSVHRNTIAQWERSGMPKKARGWYSLKDTIKWVTENRGVKKNPDDEEGMTLSQQKLKYEAQLKEQQAEAATLKNAIAKGEYIKREDVVSELQRFFISLRRSMGGFSRKIAMEISPYLEPEQVRLIEQNIADTTNAALLQLSVRGVYDAKKD</sequence>
<name>A0A920CDR1_9BACL</name>
<dbReference type="Proteomes" id="UP000679779">
    <property type="component" value="Unassembled WGS sequence"/>
</dbReference>
<keyword evidence="2" id="KW-1185">Reference proteome</keyword>
<evidence type="ECO:0008006" key="3">
    <source>
        <dbReference type="Google" id="ProtNLM"/>
    </source>
</evidence>
<comment type="caution">
    <text evidence="1">The sequence shown here is derived from an EMBL/GenBank/DDBJ whole genome shotgun (WGS) entry which is preliminary data.</text>
</comment>
<dbReference type="RefSeq" id="WP_244873131.1">
    <property type="nucleotide sequence ID" value="NZ_BORQ01000005.1"/>
</dbReference>
<gene>
    <name evidence="1" type="ORF">J2TS6_42550</name>
</gene>
<protein>
    <recommendedName>
        <fullName evidence="3">Terminase small subunit</fullName>
    </recommendedName>
</protein>
<accession>A0A920CDR1</accession>
<dbReference type="Gene3D" id="1.10.10.10">
    <property type="entry name" value="Winged helix-like DNA-binding domain superfamily/Winged helix DNA-binding domain"/>
    <property type="match status" value="1"/>
</dbReference>
<organism evidence="1 2">
    <name type="scientific">Paenibacillus albilobatus</name>
    <dbReference type="NCBI Taxonomy" id="2716884"/>
    <lineage>
        <taxon>Bacteria</taxon>
        <taxon>Bacillati</taxon>
        <taxon>Bacillota</taxon>
        <taxon>Bacilli</taxon>
        <taxon>Bacillales</taxon>
        <taxon>Paenibacillaceae</taxon>
        <taxon>Paenibacillus</taxon>
    </lineage>
</organism>